<dbReference type="AlphaFoldDB" id="A0A0U2YRA6"/>
<feature type="domain" description="PhnB-like" evidence="1">
    <location>
        <begin position="4"/>
        <end position="123"/>
    </location>
</feature>
<dbReference type="EMBL" id="CP013659">
    <property type="protein sequence ID" value="ALS75341.1"/>
    <property type="molecule type" value="Genomic_DNA"/>
</dbReference>
<name>A0A0U2YRA6_9BACL</name>
<keyword evidence="3" id="KW-1185">Reference proteome</keyword>
<dbReference type="PANTHER" id="PTHR33990">
    <property type="entry name" value="PROTEIN YJDN-RELATED"/>
    <property type="match status" value="1"/>
</dbReference>
<dbReference type="PANTHER" id="PTHR33990:SF4">
    <property type="entry name" value="PHNB-LIKE DOMAIN-CONTAINING PROTEIN"/>
    <property type="match status" value="1"/>
</dbReference>
<protein>
    <recommendedName>
        <fullName evidence="1">PhnB-like domain-containing protein</fullName>
    </recommendedName>
</protein>
<gene>
    <name evidence="2" type="ORF">AUC31_08955</name>
</gene>
<dbReference type="InterPro" id="IPR028973">
    <property type="entry name" value="PhnB-like"/>
</dbReference>
<dbReference type="InterPro" id="IPR009725">
    <property type="entry name" value="3_dmu_93_MTrfase"/>
</dbReference>
<dbReference type="InterPro" id="IPR029068">
    <property type="entry name" value="Glyas_Bleomycin-R_OHBP_Dase"/>
</dbReference>
<dbReference type="Proteomes" id="UP000067683">
    <property type="component" value="Chromosome"/>
</dbReference>
<dbReference type="CDD" id="cd06588">
    <property type="entry name" value="PhnB_like"/>
    <property type="match status" value="1"/>
</dbReference>
<evidence type="ECO:0000259" key="1">
    <source>
        <dbReference type="Pfam" id="PF06983"/>
    </source>
</evidence>
<dbReference type="RefSeq" id="WP_058382048.1">
    <property type="nucleotide sequence ID" value="NZ_CP013659.2"/>
</dbReference>
<proteinExistence type="predicted"/>
<sequence length="125" mass="14255">MTQTITTFLLFQGQAEEAMKLYTSIFKNFHIDSVKHREDGKVEQASFTLAGTEYMCIDSPIPHEFTFTPAVSLFVQVDDEAQFDKVYSALSEDGKVLMEPGDYGFSRKFGWCNDRFGVSWQVTIN</sequence>
<dbReference type="SUPFAM" id="SSF54593">
    <property type="entry name" value="Glyoxalase/Bleomycin resistance protein/Dihydroxybiphenyl dioxygenase"/>
    <property type="match status" value="1"/>
</dbReference>
<reference evidence="2" key="1">
    <citation type="submission" date="2016-01" db="EMBL/GenBank/DDBJ databases">
        <title>Complete genome of Planococcus rifietoensis type strain M8.</title>
        <authorList>
            <person name="See-Too W.S."/>
        </authorList>
    </citation>
    <scope>NUCLEOTIDE SEQUENCE [LARGE SCALE GENOMIC DNA]</scope>
    <source>
        <strain evidence="2">M8</strain>
    </source>
</reference>
<dbReference type="PIRSF" id="PIRSF021700">
    <property type="entry name" value="3_dmu_93_MTrfase"/>
    <property type="match status" value="1"/>
</dbReference>
<dbReference type="STRING" id="200991.AUC31_08955"/>
<dbReference type="Gene3D" id="3.30.720.110">
    <property type="match status" value="1"/>
</dbReference>
<dbReference type="KEGG" id="prt:AUC31_08955"/>
<organism evidence="2 3">
    <name type="scientific">Planococcus rifietoensis</name>
    <dbReference type="NCBI Taxonomy" id="200991"/>
    <lineage>
        <taxon>Bacteria</taxon>
        <taxon>Bacillati</taxon>
        <taxon>Bacillota</taxon>
        <taxon>Bacilli</taxon>
        <taxon>Bacillales</taxon>
        <taxon>Caryophanaceae</taxon>
        <taxon>Planococcus</taxon>
    </lineage>
</organism>
<dbReference type="OrthoDB" id="9806473at2"/>
<evidence type="ECO:0000313" key="3">
    <source>
        <dbReference type="Proteomes" id="UP000067683"/>
    </source>
</evidence>
<dbReference type="Pfam" id="PF06983">
    <property type="entry name" value="3-dmu-9_3-mt"/>
    <property type="match status" value="1"/>
</dbReference>
<evidence type="ECO:0000313" key="2">
    <source>
        <dbReference type="EMBL" id="ALS75341.1"/>
    </source>
</evidence>
<dbReference type="Gene3D" id="3.30.720.100">
    <property type="match status" value="1"/>
</dbReference>
<accession>A0A0U2YRA6</accession>